<dbReference type="OrthoDB" id="4227258at2759"/>
<dbReference type="AlphaFoldDB" id="A0A7H8QGY9"/>
<feature type="compositionally biased region" description="Basic and acidic residues" evidence="1">
    <location>
        <begin position="57"/>
        <end position="73"/>
    </location>
</feature>
<dbReference type="PANTHER" id="PTHR38116:SF1">
    <property type="entry name" value="BZIP DOMAIN-CONTAINING PROTEIN"/>
    <property type="match status" value="1"/>
</dbReference>
<dbReference type="Proteomes" id="UP000509510">
    <property type="component" value="Chromosome I"/>
</dbReference>
<reference evidence="3" key="1">
    <citation type="submission" date="2020-06" db="EMBL/GenBank/DDBJ databases">
        <title>A chromosome-scale genome assembly of Talaromyces rugulosus W13939.</title>
        <authorList>
            <person name="Wang B."/>
            <person name="Guo L."/>
            <person name="Ye K."/>
            <person name="Wang L."/>
        </authorList>
    </citation>
    <scope>NUCLEOTIDE SEQUENCE [LARGE SCALE GENOMIC DNA]</scope>
    <source>
        <strain evidence="3">W13939</strain>
    </source>
</reference>
<protein>
    <recommendedName>
        <fullName evidence="4">BZIP domain-containing protein</fullName>
    </recommendedName>
</protein>
<organism evidence="2 3">
    <name type="scientific">Talaromyces rugulosus</name>
    <name type="common">Penicillium rugulosum</name>
    <dbReference type="NCBI Taxonomy" id="121627"/>
    <lineage>
        <taxon>Eukaryota</taxon>
        <taxon>Fungi</taxon>
        <taxon>Dikarya</taxon>
        <taxon>Ascomycota</taxon>
        <taxon>Pezizomycotina</taxon>
        <taxon>Eurotiomycetes</taxon>
        <taxon>Eurotiomycetidae</taxon>
        <taxon>Eurotiales</taxon>
        <taxon>Trichocomaceae</taxon>
        <taxon>Talaromyces</taxon>
        <taxon>Talaromyces sect. Islandici</taxon>
    </lineage>
</organism>
<proteinExistence type="predicted"/>
<evidence type="ECO:0000313" key="3">
    <source>
        <dbReference type="Proteomes" id="UP000509510"/>
    </source>
</evidence>
<accession>A0A7H8QGY9</accession>
<sequence length="306" mass="34774">MSNGIVLRSFSQRITAWPDGDWSGISDPKLRRRMQNRLNQRVRRLEKKKQTAVSATDNDRSCRGNPHTAREQHPQGALGPSDDNKKQHSEAYPVVDSSATARGLMEEVEYIHILNPDSVETKRIMQHLGAIARHQYLLSSSHTDILPHLIQFNFTKALMENTRILGLTSEGLHDDAISPFNIAGPWKHDFAVAVPPSLQPTILQRTVPHHPWLDLLPIPQMRDNLIAAGESYDETQLCLDMKGQGSARTGRTGIIVWKDPWDPTGWEVSEAFAQSWGWVLQDCWDLLRSTNSWRAQRNEKRLSRLS</sequence>
<dbReference type="Pfam" id="PF11905">
    <property type="entry name" value="DUF3425"/>
    <property type="match status" value="1"/>
</dbReference>
<dbReference type="KEGG" id="trg:TRUGW13939_00280"/>
<feature type="region of interest" description="Disordered" evidence="1">
    <location>
        <begin position="44"/>
        <end position="90"/>
    </location>
</feature>
<evidence type="ECO:0000256" key="1">
    <source>
        <dbReference type="SAM" id="MobiDB-lite"/>
    </source>
</evidence>
<keyword evidence="3" id="KW-1185">Reference proteome</keyword>
<dbReference type="GeneID" id="55987795"/>
<evidence type="ECO:0008006" key="4">
    <source>
        <dbReference type="Google" id="ProtNLM"/>
    </source>
</evidence>
<name>A0A7H8QGY9_TALRU</name>
<evidence type="ECO:0000313" key="2">
    <source>
        <dbReference type="EMBL" id="QKX53204.1"/>
    </source>
</evidence>
<dbReference type="InterPro" id="IPR021833">
    <property type="entry name" value="DUF3425"/>
</dbReference>
<gene>
    <name evidence="2" type="ORF">TRUGW13939_00280</name>
</gene>
<dbReference type="EMBL" id="CP055898">
    <property type="protein sequence ID" value="QKX53204.1"/>
    <property type="molecule type" value="Genomic_DNA"/>
</dbReference>
<dbReference type="RefSeq" id="XP_035339383.1">
    <property type="nucleotide sequence ID" value="XM_035483490.1"/>
</dbReference>
<dbReference type="PANTHER" id="PTHR38116">
    <property type="entry name" value="CHROMOSOME 7, WHOLE GENOME SHOTGUN SEQUENCE"/>
    <property type="match status" value="1"/>
</dbReference>